<protein>
    <submittedName>
        <fullName evidence="2">TnsA endonuclease N-terminal domain-containing protein</fullName>
    </submittedName>
</protein>
<sequence length="240" mass="26874">MATNLWSGHWNGRTPVGDNHRRARQVISPSGGIMRGKFPSRKNGRLVHHEGLLELDAIYLLEASPQVVRYREQPTTITYPDGGRVRRYTPDLEVTLQCGTSIWVEVKPAVFLAREDIQHKLQCVAAHLKRSGQAFVVLTDEVLRQEPRQTNVRAICHQAMRVRLTSAFAQSALHRCAMDLPASLARATQVLAAHGADPYSLLMAGLLRCRLDAPLSPETLLTHTTEADDGWFWLAQEHGF</sequence>
<dbReference type="EMBL" id="JBHRXX010000001">
    <property type="protein sequence ID" value="MFC3682141.1"/>
    <property type="molecule type" value="Genomic_DNA"/>
</dbReference>
<dbReference type="Gene3D" id="3.40.1350.10">
    <property type="match status" value="1"/>
</dbReference>
<accession>A0ABV7W080</accession>
<reference evidence="3" key="1">
    <citation type="journal article" date="2019" name="Int. J. Syst. Evol. Microbiol.">
        <title>The Global Catalogue of Microorganisms (GCM) 10K type strain sequencing project: providing services to taxonomists for standard genome sequencing and annotation.</title>
        <authorList>
            <consortium name="The Broad Institute Genomics Platform"/>
            <consortium name="The Broad Institute Genome Sequencing Center for Infectious Disease"/>
            <person name="Wu L."/>
            <person name="Ma J."/>
        </authorList>
    </citation>
    <scope>NUCLEOTIDE SEQUENCE [LARGE SCALE GENOMIC DNA]</scope>
    <source>
        <strain evidence="3">KCTC 42501</strain>
    </source>
</reference>
<dbReference type="Proteomes" id="UP001595729">
    <property type="component" value="Unassembled WGS sequence"/>
</dbReference>
<evidence type="ECO:0000313" key="2">
    <source>
        <dbReference type="EMBL" id="MFC3682141.1"/>
    </source>
</evidence>
<keyword evidence="2" id="KW-0255">Endonuclease</keyword>
<proteinExistence type="predicted"/>
<organism evidence="2 3">
    <name type="scientific">Hydrogenophaga luteola</name>
    <dbReference type="NCBI Taxonomy" id="1591122"/>
    <lineage>
        <taxon>Bacteria</taxon>
        <taxon>Pseudomonadati</taxon>
        <taxon>Pseudomonadota</taxon>
        <taxon>Betaproteobacteria</taxon>
        <taxon>Burkholderiales</taxon>
        <taxon>Comamonadaceae</taxon>
        <taxon>Hydrogenophaga</taxon>
    </lineage>
</organism>
<dbReference type="Pfam" id="PF08722">
    <property type="entry name" value="Tn7_TnsA-like_N"/>
    <property type="match status" value="1"/>
</dbReference>
<comment type="caution">
    <text evidence="2">The sequence shown here is derived from an EMBL/GenBank/DDBJ whole genome shotgun (WGS) entry which is preliminary data.</text>
</comment>
<keyword evidence="3" id="KW-1185">Reference proteome</keyword>
<evidence type="ECO:0000313" key="3">
    <source>
        <dbReference type="Proteomes" id="UP001595729"/>
    </source>
</evidence>
<feature type="domain" description="TnsA endonuclease N-terminal" evidence="1">
    <location>
        <begin position="64"/>
        <end position="140"/>
    </location>
</feature>
<dbReference type="InterPro" id="IPR011856">
    <property type="entry name" value="tRNA_endonuc-like_dom_sf"/>
</dbReference>
<evidence type="ECO:0000259" key="1">
    <source>
        <dbReference type="Pfam" id="PF08722"/>
    </source>
</evidence>
<keyword evidence="2" id="KW-0540">Nuclease</keyword>
<dbReference type="GO" id="GO:0004519">
    <property type="term" value="F:endonuclease activity"/>
    <property type="evidence" value="ECO:0007669"/>
    <property type="project" value="UniProtKB-KW"/>
</dbReference>
<dbReference type="InterPro" id="IPR014833">
    <property type="entry name" value="TnsA_N"/>
</dbReference>
<dbReference type="RefSeq" id="WP_382169849.1">
    <property type="nucleotide sequence ID" value="NZ_JBHRXX010000001.1"/>
</dbReference>
<keyword evidence="2" id="KW-0378">Hydrolase</keyword>
<name>A0ABV7W080_9BURK</name>
<gene>
    <name evidence="2" type="ORF">ACFOPI_00965</name>
</gene>